<accession>A0A6M0RVD7</accession>
<evidence type="ECO:0000259" key="1">
    <source>
        <dbReference type="Pfam" id="PF07589"/>
    </source>
</evidence>
<name>A0A6M0RVD7_9CYAN</name>
<sequence>MKPLSALMGVVTGAIVTTLGMTSAALAVDFSLRGTFAQDDDVQLFDFSIATESAVTLRTYSYAGGTQADGTFIDAGGFDPVLSLFDGDGNFIFLSDDDESGTVANDPTTGRAYDGFLDIVLKAGDYTLALTQYNNFSNTTNLADGFRQEGNANFTSNFARCTTDSMFCDFTGDVRTNEWALDILGVLPPSEPDEGEPNPPTQVPEPATTLAFALAGVGALVHRRRQT</sequence>
<proteinExistence type="predicted"/>
<dbReference type="AlphaFoldDB" id="A0A6M0RVD7"/>
<gene>
    <name evidence="2" type="ORF">DXZ20_29855</name>
</gene>
<dbReference type="Proteomes" id="UP000481033">
    <property type="component" value="Unassembled WGS sequence"/>
</dbReference>
<dbReference type="RefSeq" id="WP_163671407.1">
    <property type="nucleotide sequence ID" value="NZ_QXHD01000004.1"/>
</dbReference>
<reference evidence="2 3" key="1">
    <citation type="journal article" date="2020" name="Microb. Ecol.">
        <title>Ecogenomics of the Marine Benthic Filamentous Cyanobacterium Adonisia.</title>
        <authorList>
            <person name="Walter J.M."/>
            <person name="Coutinho F.H."/>
            <person name="Leomil L."/>
            <person name="Hargreaves P.I."/>
            <person name="Campeao M.E."/>
            <person name="Vieira V.V."/>
            <person name="Silva B.S."/>
            <person name="Fistarol G.O."/>
            <person name="Salomon P.S."/>
            <person name="Sawabe T."/>
            <person name="Mino S."/>
            <person name="Hosokawa M."/>
            <person name="Miyashita H."/>
            <person name="Maruyama F."/>
            <person name="van Verk M.C."/>
            <person name="Dutilh B.E."/>
            <person name="Thompson C.C."/>
            <person name="Thompson F.L."/>
        </authorList>
    </citation>
    <scope>NUCLEOTIDE SEQUENCE [LARGE SCALE GENOMIC DNA]</scope>
    <source>
        <strain evidence="2 3">CCMR0081</strain>
    </source>
</reference>
<keyword evidence="3" id="KW-1185">Reference proteome</keyword>
<dbReference type="NCBIfam" id="NF038127">
    <property type="entry name" value="FDP_fam"/>
    <property type="match status" value="1"/>
</dbReference>
<evidence type="ECO:0000313" key="3">
    <source>
        <dbReference type="Proteomes" id="UP000481033"/>
    </source>
</evidence>
<dbReference type="Gene3D" id="2.60.120.380">
    <property type="match status" value="1"/>
</dbReference>
<evidence type="ECO:0000313" key="2">
    <source>
        <dbReference type="EMBL" id="NEZ59773.1"/>
    </source>
</evidence>
<dbReference type="EMBL" id="QXHD01000004">
    <property type="protein sequence ID" value="NEZ59773.1"/>
    <property type="molecule type" value="Genomic_DNA"/>
</dbReference>
<organism evidence="2 3">
    <name type="scientific">Adonisia turfae CCMR0081</name>
    <dbReference type="NCBI Taxonomy" id="2292702"/>
    <lineage>
        <taxon>Bacteria</taxon>
        <taxon>Bacillati</taxon>
        <taxon>Cyanobacteriota</taxon>
        <taxon>Adonisia</taxon>
        <taxon>Adonisia turfae</taxon>
    </lineage>
</organism>
<feature type="domain" description="Ice-binding protein C-terminal" evidence="1">
    <location>
        <begin position="202"/>
        <end position="224"/>
    </location>
</feature>
<dbReference type="Pfam" id="PF07589">
    <property type="entry name" value="PEP-CTERM"/>
    <property type="match status" value="1"/>
</dbReference>
<dbReference type="InterPro" id="IPR013424">
    <property type="entry name" value="Ice-binding_C"/>
</dbReference>
<protein>
    <submittedName>
        <fullName evidence="2">PEP-CTERM sorting domain-containing protein</fullName>
    </submittedName>
</protein>
<comment type="caution">
    <text evidence="2">The sequence shown here is derived from an EMBL/GenBank/DDBJ whole genome shotgun (WGS) entry which is preliminary data.</text>
</comment>
<dbReference type="NCBIfam" id="TIGR02595">
    <property type="entry name" value="PEP_CTERM"/>
    <property type="match status" value="1"/>
</dbReference>